<sequence length="247" mass="28898">MNANSKIIINTIPKSGTHLLLQLILGYMNKTEYRWILKEEEINDIKPGEVILSHLEYSDNAHRMMIDNNITMIFGYRDLRDISVSLVHFIVKNQYNHPMNPYLTQHFPSHDQRLLAIIKGAKENPANPNSPYVIPPIDYYAKNKIQWLKAKDVCHVSFEDLRVSEKSLDKSLKRIIEFLNEGQTNQTFLDTKINQMKKNINHSKSDTFRKGVIGDWKKEFNEHHKKAFKQIANGLLVQFGYESDDQW</sequence>
<organism evidence="4 5">
    <name type="scientific">Rossellomorea vietnamensis</name>
    <dbReference type="NCBI Taxonomy" id="218284"/>
    <lineage>
        <taxon>Bacteria</taxon>
        <taxon>Bacillati</taxon>
        <taxon>Bacillota</taxon>
        <taxon>Bacilli</taxon>
        <taxon>Bacillales</taxon>
        <taxon>Bacillaceae</taxon>
        <taxon>Rossellomorea</taxon>
    </lineage>
</organism>
<dbReference type="AlphaFoldDB" id="A0A0P6WN28"/>
<comment type="caution">
    <text evidence="4">The sequence shown here is derived from an EMBL/GenBank/DDBJ whole genome shotgun (WGS) entry which is preliminary data.</text>
</comment>
<evidence type="ECO:0000259" key="3">
    <source>
        <dbReference type="Pfam" id="PF00685"/>
    </source>
</evidence>
<dbReference type="SUPFAM" id="SSF52540">
    <property type="entry name" value="P-loop containing nucleoside triphosphate hydrolases"/>
    <property type="match status" value="1"/>
</dbReference>
<keyword evidence="2" id="KW-0808">Transferase</keyword>
<dbReference type="EMBL" id="LIXZ01000037">
    <property type="protein sequence ID" value="KPL57621.1"/>
    <property type="molecule type" value="Genomic_DNA"/>
</dbReference>
<dbReference type="Pfam" id="PF00685">
    <property type="entry name" value="Sulfotransfer_1"/>
    <property type="match status" value="1"/>
</dbReference>
<dbReference type="GO" id="GO:0008146">
    <property type="term" value="F:sulfotransferase activity"/>
    <property type="evidence" value="ECO:0007669"/>
    <property type="project" value="InterPro"/>
</dbReference>
<accession>A0A0P6WN28</accession>
<dbReference type="RefSeq" id="WP_060675080.1">
    <property type="nucleotide sequence ID" value="NZ_JBCNGU010000027.1"/>
</dbReference>
<protein>
    <recommendedName>
        <fullName evidence="3">Sulfotransferase domain-containing protein</fullName>
    </recommendedName>
</protein>
<feature type="domain" description="Sulfotransferase" evidence="3">
    <location>
        <begin position="5"/>
        <end position="233"/>
    </location>
</feature>
<evidence type="ECO:0000313" key="4">
    <source>
        <dbReference type="EMBL" id="KPL57621.1"/>
    </source>
</evidence>
<proteinExistence type="inferred from homology"/>
<evidence type="ECO:0000313" key="5">
    <source>
        <dbReference type="Proteomes" id="UP000050398"/>
    </source>
</evidence>
<gene>
    <name evidence="4" type="ORF">AM506_21255</name>
</gene>
<name>A0A0P6WN28_9BACI</name>
<evidence type="ECO:0000256" key="1">
    <source>
        <dbReference type="ARBA" id="ARBA00005771"/>
    </source>
</evidence>
<dbReference type="Proteomes" id="UP000050398">
    <property type="component" value="Unassembled WGS sequence"/>
</dbReference>
<dbReference type="InterPro" id="IPR000863">
    <property type="entry name" value="Sulfotransferase_dom"/>
</dbReference>
<comment type="similarity">
    <text evidence="1">Belongs to the sulfotransferase 1 family.</text>
</comment>
<dbReference type="InterPro" id="IPR027417">
    <property type="entry name" value="P-loop_NTPase"/>
</dbReference>
<evidence type="ECO:0000256" key="2">
    <source>
        <dbReference type="ARBA" id="ARBA00022679"/>
    </source>
</evidence>
<dbReference type="PANTHER" id="PTHR11783">
    <property type="entry name" value="SULFOTRANSFERASE SULT"/>
    <property type="match status" value="1"/>
</dbReference>
<dbReference type="PATRIC" id="fig|218284.4.peg.3055"/>
<reference evidence="4 5" key="1">
    <citation type="submission" date="2015-08" db="EMBL/GenBank/DDBJ databases">
        <title>Draft Genome Sequence of Bacillus vietnamensis UCD-SED5.</title>
        <authorList>
            <person name="Lee R.D."/>
            <person name="Jospin G."/>
            <person name="Lang J.M."/>
            <person name="Coil D.A."/>
            <person name="Eisen J.A."/>
        </authorList>
    </citation>
    <scope>NUCLEOTIDE SEQUENCE [LARGE SCALE GENOMIC DNA]</scope>
    <source>
        <strain evidence="4 5">UCD-SED5</strain>
    </source>
</reference>
<dbReference type="Gene3D" id="3.40.50.300">
    <property type="entry name" value="P-loop containing nucleotide triphosphate hydrolases"/>
    <property type="match status" value="1"/>
</dbReference>
<dbReference type="OrthoDB" id="570215at2"/>